<dbReference type="InterPro" id="IPR043129">
    <property type="entry name" value="ATPase_NBD"/>
</dbReference>
<dbReference type="EMBL" id="BSPC01000005">
    <property type="protein sequence ID" value="GLS17586.1"/>
    <property type="molecule type" value="Genomic_DNA"/>
</dbReference>
<organism evidence="1 2">
    <name type="scientific">Labrys miyagiensis</name>
    <dbReference type="NCBI Taxonomy" id="346912"/>
    <lineage>
        <taxon>Bacteria</taxon>
        <taxon>Pseudomonadati</taxon>
        <taxon>Pseudomonadota</taxon>
        <taxon>Alphaproteobacteria</taxon>
        <taxon>Hyphomicrobiales</taxon>
        <taxon>Xanthobacteraceae</taxon>
        <taxon>Labrys</taxon>
    </lineage>
</organism>
<accession>A0ABQ6CH03</accession>
<proteinExistence type="predicted"/>
<sequence>MVGEAVHDRVSVAIAPSGRIGHPRWPGRETVRAEALAGAVGAFQGSDVDEGFEAPLLPAGTARARGADAQMAELIGGGVSNGFDLMETRIHAEIRKTAMPSFRDVPVVKAGLGDNAGLVGAAALPLFDERGE</sequence>
<comment type="caution">
    <text evidence="1">The sequence shown here is derived from an EMBL/GenBank/DDBJ whole genome shotgun (WGS) entry which is preliminary data.</text>
</comment>
<evidence type="ECO:0000313" key="1">
    <source>
        <dbReference type="EMBL" id="GLS17586.1"/>
    </source>
</evidence>
<evidence type="ECO:0000313" key="2">
    <source>
        <dbReference type="Proteomes" id="UP001156882"/>
    </source>
</evidence>
<dbReference type="Proteomes" id="UP001156882">
    <property type="component" value="Unassembled WGS sequence"/>
</dbReference>
<name>A0ABQ6CH03_9HYPH</name>
<protein>
    <recommendedName>
        <fullName evidence="3">ROK family protein</fullName>
    </recommendedName>
</protein>
<dbReference type="Gene3D" id="3.30.420.40">
    <property type="match status" value="1"/>
</dbReference>
<keyword evidence="2" id="KW-1185">Reference proteome</keyword>
<gene>
    <name evidence="1" type="ORF">GCM10007874_06010</name>
</gene>
<evidence type="ECO:0008006" key="3">
    <source>
        <dbReference type="Google" id="ProtNLM"/>
    </source>
</evidence>
<dbReference type="SUPFAM" id="SSF53067">
    <property type="entry name" value="Actin-like ATPase domain"/>
    <property type="match status" value="1"/>
</dbReference>
<reference evidence="2" key="1">
    <citation type="journal article" date="2019" name="Int. J. Syst. Evol. Microbiol.">
        <title>The Global Catalogue of Microorganisms (GCM) 10K type strain sequencing project: providing services to taxonomists for standard genome sequencing and annotation.</title>
        <authorList>
            <consortium name="The Broad Institute Genomics Platform"/>
            <consortium name="The Broad Institute Genome Sequencing Center for Infectious Disease"/>
            <person name="Wu L."/>
            <person name="Ma J."/>
        </authorList>
    </citation>
    <scope>NUCLEOTIDE SEQUENCE [LARGE SCALE GENOMIC DNA]</scope>
    <source>
        <strain evidence="2">NBRC 101365</strain>
    </source>
</reference>